<evidence type="ECO:0000313" key="1">
    <source>
        <dbReference type="EMBL" id="PNP93508.1"/>
    </source>
</evidence>
<name>A0A2K0XGC3_9BACT</name>
<gene>
    <name evidence="1" type="ORF">BFS16_08620</name>
</gene>
<reference evidence="1 2" key="1">
    <citation type="submission" date="2017-03" db="EMBL/GenBank/DDBJ databases">
        <authorList>
            <person name="Afonso C.L."/>
            <person name="Miller P.J."/>
            <person name="Scott M.A."/>
            <person name="Spackman E."/>
            <person name="Goraichik I."/>
            <person name="Dimitrov K.M."/>
            <person name="Suarez D.L."/>
            <person name="Swayne D.E."/>
        </authorList>
    </citation>
    <scope>NUCLEOTIDE SEQUENCE [LARGE SCALE GENOMIC DNA]</scope>
    <source>
        <strain evidence="1 2">DNF00076</strain>
    </source>
</reference>
<sequence length="65" mass="7428">MFLHTALSWKNRIFTAKNAATKCNVCKIGHTLDEIKINAEFSLQRASHNSREINQQQSGSQIREL</sequence>
<evidence type="ECO:0000313" key="2">
    <source>
        <dbReference type="Proteomes" id="UP000236634"/>
    </source>
</evidence>
<organism evidence="1 2">
    <name type="scientific">Hoylesella timonensis</name>
    <dbReference type="NCBI Taxonomy" id="386414"/>
    <lineage>
        <taxon>Bacteria</taxon>
        <taxon>Pseudomonadati</taxon>
        <taxon>Bacteroidota</taxon>
        <taxon>Bacteroidia</taxon>
        <taxon>Bacteroidales</taxon>
        <taxon>Prevotellaceae</taxon>
        <taxon>Hoylesella</taxon>
    </lineage>
</organism>
<dbReference type="EMBL" id="NBAX01000007">
    <property type="protein sequence ID" value="PNP93508.1"/>
    <property type="molecule type" value="Genomic_DNA"/>
</dbReference>
<proteinExistence type="predicted"/>
<protein>
    <submittedName>
        <fullName evidence="1">Uncharacterized protein</fullName>
    </submittedName>
</protein>
<comment type="caution">
    <text evidence="1">The sequence shown here is derived from an EMBL/GenBank/DDBJ whole genome shotgun (WGS) entry which is preliminary data.</text>
</comment>
<accession>A0A2K0XGC3</accession>
<dbReference type="AlphaFoldDB" id="A0A2K0XGC3"/>
<dbReference type="Proteomes" id="UP000236634">
    <property type="component" value="Unassembled WGS sequence"/>
</dbReference>